<dbReference type="GO" id="GO:0006210">
    <property type="term" value="P:thymine catabolic process"/>
    <property type="evidence" value="ECO:0007669"/>
    <property type="project" value="TreeGrafter"/>
</dbReference>
<dbReference type="Gene3D" id="3.40.309.10">
    <property type="entry name" value="Aldehyde Dehydrogenase, Chain A, domain 2"/>
    <property type="match status" value="1"/>
</dbReference>
<evidence type="ECO:0000313" key="5">
    <source>
        <dbReference type="EMBL" id="QDI92112.1"/>
    </source>
</evidence>
<proteinExistence type="inferred from homology"/>
<dbReference type="PROSITE" id="PS00070">
    <property type="entry name" value="ALDEHYDE_DEHYDR_CYS"/>
    <property type="match status" value="1"/>
</dbReference>
<comment type="catalytic activity">
    <reaction evidence="3">
        <text>3-oxopropanoate + NAD(+) + CoA + H2O = hydrogencarbonate + acetyl-CoA + NADH + H(+)</text>
        <dbReference type="Rhea" id="RHEA:76615"/>
        <dbReference type="ChEBI" id="CHEBI:15377"/>
        <dbReference type="ChEBI" id="CHEBI:15378"/>
        <dbReference type="ChEBI" id="CHEBI:17544"/>
        <dbReference type="ChEBI" id="CHEBI:33190"/>
        <dbReference type="ChEBI" id="CHEBI:57287"/>
        <dbReference type="ChEBI" id="CHEBI:57288"/>
        <dbReference type="ChEBI" id="CHEBI:57540"/>
        <dbReference type="ChEBI" id="CHEBI:57945"/>
        <dbReference type="EC" id="1.2.1.27"/>
    </reaction>
</comment>
<dbReference type="EC" id="1.2.1.27" evidence="3"/>
<name>A0A514LJW1_9BACI</name>
<evidence type="ECO:0000313" key="6">
    <source>
        <dbReference type="Proteomes" id="UP000319756"/>
    </source>
</evidence>
<dbReference type="RefSeq" id="WP_142090628.1">
    <property type="nucleotide sequence ID" value="NZ_CP035485.1"/>
</dbReference>
<dbReference type="UniPathway" id="UPA00076">
    <property type="reaction ID" value="UER00148"/>
</dbReference>
<feature type="domain" description="Aldehyde dehydrogenase" evidence="4">
    <location>
        <begin position="13"/>
        <end position="475"/>
    </location>
</feature>
<organism evidence="5 6">
    <name type="scientific">Salicibibacter halophilus</name>
    <dbReference type="NCBI Taxonomy" id="2502791"/>
    <lineage>
        <taxon>Bacteria</taxon>
        <taxon>Bacillati</taxon>
        <taxon>Bacillota</taxon>
        <taxon>Bacilli</taxon>
        <taxon>Bacillales</taxon>
        <taxon>Bacillaceae</taxon>
        <taxon>Salicibibacter</taxon>
    </lineage>
</organism>
<feature type="binding site" evidence="3">
    <location>
        <position position="173"/>
    </location>
    <ligand>
        <name>NAD(+)</name>
        <dbReference type="ChEBI" id="CHEBI:57540"/>
    </ligand>
</feature>
<comment type="subunit">
    <text evidence="3">Homotetramer.</text>
</comment>
<dbReference type="Gene3D" id="3.40.605.10">
    <property type="entry name" value="Aldehyde Dehydrogenase, Chain A, domain 1"/>
    <property type="match status" value="1"/>
</dbReference>
<dbReference type="KEGG" id="sale:EPH95_13720"/>
<feature type="binding site" evidence="3">
    <location>
        <position position="381"/>
    </location>
    <ligand>
        <name>NAD(+)</name>
        <dbReference type="ChEBI" id="CHEBI:57540"/>
    </ligand>
</feature>
<comment type="pathway">
    <text evidence="3">Polyol metabolism; myo-inositol degradation into acetyl-CoA; acetyl-CoA from myo-inositol: step 7/7.</text>
</comment>
<sequence length="482" mass="53113">MVEKLKNYINGEWVESRADGEDVYNPADGTAIAHTPHSTFEDVNDAVQAAREAYHPWRKTPVPKRARVMYTFHELLVDHHEELAEILTKENGKTYKDAYGEVLRGIENVEFASGAPDLMKGEMLPDIANGIDSGMYRYPVGVVGGITPFNFPMMVPCWMFPLAIACGNTFVLKPSERTPLLAQRLAELLEASGLPKGVFNIVHGAKDVVNGLLEHKDVDAISFVGSEPVAKHVYQTASQHGKRVQALGGAKNHAIVLDDANLDKTVQGVINGAFGSAGQRCMATSVCVVQEEIADAFVSKLKEASDQLTMGDGLNENVDLGPVIRESHLQKVHHYIELGEKQNATLARDGRKDVEENTNGYFLGATIFDHVNTEMTIWKEEIFAPVLSIIRVKDLDEAIALTNESDFGNGSVLYTESGSAVQQYRDDIEVGMLGVNVNVPAPMGFFPFSGWKSSFYGDLHTNGRDGVEFYTRKKMLTSRWFS</sequence>
<dbReference type="EMBL" id="CP035485">
    <property type="protein sequence ID" value="QDI92112.1"/>
    <property type="molecule type" value="Genomic_DNA"/>
</dbReference>
<keyword evidence="1 3" id="KW-0560">Oxidoreductase</keyword>
<dbReference type="InterPro" id="IPR016161">
    <property type="entry name" value="Ald_DH/histidinol_DH"/>
</dbReference>
<dbReference type="GO" id="GO:0018478">
    <property type="term" value="F:malonate-semialdehyde dehydrogenase (acetylating) activity"/>
    <property type="evidence" value="ECO:0007669"/>
    <property type="project" value="UniProtKB-UniRule"/>
</dbReference>
<comment type="function">
    <text evidence="3">Catalyzes the oxidation of malonate semialdehyde (MSA) and methylmalonate semialdehyde (MMSA) into acetyl-CoA and propanoyl-CoA, respectively. Is involved in a myo-inositol catabolic pathway. Bicarbonate, and not CO2, is the end-product of the enzymatic reaction.</text>
</comment>
<dbReference type="CDD" id="cd07085">
    <property type="entry name" value="ALDH_F6_MMSDH"/>
    <property type="match status" value="1"/>
</dbReference>
<dbReference type="InterPro" id="IPR015590">
    <property type="entry name" value="Aldehyde_DH_dom"/>
</dbReference>
<dbReference type="AlphaFoldDB" id="A0A514LJW1"/>
<feature type="binding site" evidence="3">
    <location>
        <position position="176"/>
    </location>
    <ligand>
        <name>NAD(+)</name>
        <dbReference type="ChEBI" id="CHEBI:57540"/>
    </ligand>
</feature>
<dbReference type="GO" id="GO:0006574">
    <property type="term" value="P:L-valine catabolic process"/>
    <property type="evidence" value="ECO:0007669"/>
    <property type="project" value="TreeGrafter"/>
</dbReference>
<dbReference type="Proteomes" id="UP000319756">
    <property type="component" value="Chromosome"/>
</dbReference>
<evidence type="ECO:0000256" key="3">
    <source>
        <dbReference type="HAMAP-Rule" id="MF_01670"/>
    </source>
</evidence>
<comment type="similarity">
    <text evidence="3">Belongs to the aldehyde dehydrogenase family. IolA subfamily.</text>
</comment>
<gene>
    <name evidence="3" type="primary">iolA</name>
    <name evidence="5" type="ORF">EPH95_13720</name>
</gene>
<comment type="caution">
    <text evidence="3">Lacks conserved residue(s) required for the propagation of feature annotation.</text>
</comment>
<dbReference type="InterPro" id="IPR016160">
    <property type="entry name" value="Ald_DH_CS_CYS"/>
</dbReference>
<feature type="binding site" evidence="3">
    <location>
        <position position="149"/>
    </location>
    <ligand>
        <name>NAD(+)</name>
        <dbReference type="ChEBI" id="CHEBI:57540"/>
    </ligand>
</feature>
<accession>A0A514LJW1</accession>
<evidence type="ECO:0000259" key="4">
    <source>
        <dbReference type="Pfam" id="PF00171"/>
    </source>
</evidence>
<comment type="catalytic activity">
    <reaction evidence="3">
        <text>2-methyl-3-oxopropanoate + NAD(+) + CoA + H2O = propanoyl-CoA + hydrogencarbonate + NADH + H(+)</text>
        <dbReference type="Rhea" id="RHEA:20804"/>
        <dbReference type="ChEBI" id="CHEBI:15377"/>
        <dbReference type="ChEBI" id="CHEBI:15378"/>
        <dbReference type="ChEBI" id="CHEBI:17544"/>
        <dbReference type="ChEBI" id="CHEBI:57287"/>
        <dbReference type="ChEBI" id="CHEBI:57392"/>
        <dbReference type="ChEBI" id="CHEBI:57540"/>
        <dbReference type="ChEBI" id="CHEBI:57700"/>
        <dbReference type="ChEBI" id="CHEBI:57945"/>
        <dbReference type="EC" id="1.2.1.27"/>
    </reaction>
</comment>
<feature type="active site" description="Nucleophile" evidence="3">
    <location>
        <position position="281"/>
    </location>
</feature>
<evidence type="ECO:0000256" key="2">
    <source>
        <dbReference type="ARBA" id="ARBA00023027"/>
    </source>
</evidence>
<keyword evidence="2 3" id="KW-0520">NAD</keyword>
<dbReference type="GO" id="GO:0019310">
    <property type="term" value="P:inositol catabolic process"/>
    <property type="evidence" value="ECO:0007669"/>
    <property type="project" value="UniProtKB-UniRule"/>
</dbReference>
<dbReference type="InterPro" id="IPR010061">
    <property type="entry name" value="MeMal-semiAld_DH"/>
</dbReference>
<dbReference type="FunFam" id="3.40.605.10:FF:000003">
    <property type="entry name" value="Methylmalonate-semialdehyde dehydrogenase [acylating]"/>
    <property type="match status" value="1"/>
</dbReference>
<keyword evidence="6" id="KW-1185">Reference proteome</keyword>
<dbReference type="HAMAP" id="MF_01670">
    <property type="entry name" value="IolA"/>
    <property type="match status" value="1"/>
</dbReference>
<dbReference type="Pfam" id="PF00171">
    <property type="entry name" value="Aldedh"/>
    <property type="match status" value="1"/>
</dbReference>
<dbReference type="GO" id="GO:0004491">
    <property type="term" value="F:methylmalonate-semialdehyde dehydrogenase (acylating, NAD) activity"/>
    <property type="evidence" value="ECO:0007669"/>
    <property type="project" value="UniProtKB-UniRule"/>
</dbReference>
<dbReference type="OrthoDB" id="9762913at2"/>
<dbReference type="NCBIfam" id="TIGR01722">
    <property type="entry name" value="MMSDH"/>
    <property type="match status" value="1"/>
</dbReference>
<dbReference type="SUPFAM" id="SSF53720">
    <property type="entry name" value="ALDH-like"/>
    <property type="match status" value="1"/>
</dbReference>
<feature type="binding site" evidence="3">
    <location>
        <position position="177"/>
    </location>
    <ligand>
        <name>NAD(+)</name>
        <dbReference type="ChEBI" id="CHEBI:57540"/>
    </ligand>
</feature>
<dbReference type="PANTHER" id="PTHR43866">
    <property type="entry name" value="MALONATE-SEMIALDEHYDE DEHYDROGENASE"/>
    <property type="match status" value="1"/>
</dbReference>
<evidence type="ECO:0000256" key="1">
    <source>
        <dbReference type="ARBA" id="ARBA00023002"/>
    </source>
</evidence>
<dbReference type="InterPro" id="IPR016162">
    <property type="entry name" value="Ald_DH_N"/>
</dbReference>
<dbReference type="FunFam" id="3.40.309.10:FF:000002">
    <property type="entry name" value="Methylmalonate-semialdehyde dehydrogenase (Acylating)"/>
    <property type="match status" value="1"/>
</dbReference>
<dbReference type="InterPro" id="IPR016163">
    <property type="entry name" value="Ald_DH_C"/>
</dbReference>
<dbReference type="InterPro" id="IPR023510">
    <property type="entry name" value="MSDH_GmP_bac"/>
</dbReference>
<reference evidence="6" key="1">
    <citation type="submission" date="2019-01" db="EMBL/GenBank/DDBJ databases">
        <title>Genomic analysis of Salicibibacter sp. NKC3-5.</title>
        <authorList>
            <person name="Oh Y.J."/>
        </authorList>
    </citation>
    <scope>NUCLEOTIDE SEQUENCE [LARGE SCALE GENOMIC DNA]</scope>
    <source>
        <strain evidence="6">NKC3-5</strain>
    </source>
</reference>
<protein>
    <recommendedName>
        <fullName evidence="3">Malonate-semialdehyde dehydrogenase</fullName>
        <shortName evidence="3">MSA dehydrogenase</shortName>
        <ecNumber evidence="3">1.2.1.27</ecNumber>
    </recommendedName>
    <alternativeName>
        <fullName evidence="3">Methylmalonate semialdehyde dehydrogenase</fullName>
        <shortName evidence="3">MMSA dehydrogenase</shortName>
        <shortName evidence="3">MSDH</shortName>
    </alternativeName>
</protein>
<dbReference type="PANTHER" id="PTHR43866:SF4">
    <property type="entry name" value="MALONATE-SEMIALDEHYDE DEHYDROGENASE"/>
    <property type="match status" value="1"/>
</dbReference>